<comment type="caution">
    <text evidence="8">The sequence shown here is derived from an EMBL/GenBank/DDBJ whole genome shotgun (WGS) entry which is preliminary data.</text>
</comment>
<evidence type="ECO:0000256" key="5">
    <source>
        <dbReference type="SAM" id="MobiDB-lite"/>
    </source>
</evidence>
<evidence type="ECO:0000256" key="3">
    <source>
        <dbReference type="ARBA" id="ARBA00022989"/>
    </source>
</evidence>
<feature type="transmembrane region" description="Helical" evidence="6">
    <location>
        <begin position="119"/>
        <end position="140"/>
    </location>
</feature>
<reference evidence="9" key="1">
    <citation type="journal article" date="2019" name="Int. J. Syst. Evol. Microbiol.">
        <title>The Global Catalogue of Microorganisms (GCM) 10K type strain sequencing project: providing services to taxonomists for standard genome sequencing and annotation.</title>
        <authorList>
            <consortium name="The Broad Institute Genomics Platform"/>
            <consortium name="The Broad Institute Genome Sequencing Center for Infectious Disease"/>
            <person name="Wu L."/>
            <person name="Ma J."/>
        </authorList>
    </citation>
    <scope>NUCLEOTIDE SEQUENCE [LARGE SCALE GENOMIC DNA]</scope>
    <source>
        <strain evidence="9">CCM 7855</strain>
    </source>
</reference>
<keyword evidence="2 6" id="KW-0812">Transmembrane</keyword>
<feature type="transmembrane region" description="Helical" evidence="6">
    <location>
        <begin position="17"/>
        <end position="35"/>
    </location>
</feature>
<evidence type="ECO:0000313" key="8">
    <source>
        <dbReference type="EMBL" id="GGF38334.1"/>
    </source>
</evidence>
<feature type="compositionally biased region" description="Polar residues" evidence="5">
    <location>
        <begin position="205"/>
        <end position="224"/>
    </location>
</feature>
<dbReference type="InterPro" id="IPR050925">
    <property type="entry name" value="Rhomboid_protease_S54"/>
</dbReference>
<feature type="transmembrane region" description="Helical" evidence="6">
    <location>
        <begin position="95"/>
        <end position="113"/>
    </location>
</feature>
<keyword evidence="4 6" id="KW-0472">Membrane</keyword>
<evidence type="ECO:0000256" key="4">
    <source>
        <dbReference type="ARBA" id="ARBA00023136"/>
    </source>
</evidence>
<dbReference type="Proteomes" id="UP000632454">
    <property type="component" value="Unassembled WGS sequence"/>
</dbReference>
<sequence>MTGYDAPTVDATGRRPLWIRSAVVMAVIIATLYVVEAIDTAMNNRLDADGIVSRDADGLVGIVFSPFLHDGFAHLTSNAVPGAVLGFLLLLARRFVIATAVVWIVSGVGVWLFGPAGAITIGASGIIFGWLAFLLVRGLFNRSPLQILLGVLLFLVYGSVLLGVLPNNNGVSWQAHLFGAIGGVLAASLLAGRDRRSRQRDPAAASTQLFGGDPTTSPRGTLPR</sequence>
<name>A0ABQ1V6L2_9NOCA</name>
<dbReference type="RefSeq" id="WP_188491826.1">
    <property type="nucleotide sequence ID" value="NZ_BMCS01000003.1"/>
</dbReference>
<dbReference type="PANTHER" id="PTHR43731:SF9">
    <property type="entry name" value="SLR1461 PROTEIN"/>
    <property type="match status" value="1"/>
</dbReference>
<feature type="transmembrane region" description="Helical" evidence="6">
    <location>
        <begin position="171"/>
        <end position="191"/>
    </location>
</feature>
<feature type="domain" description="Peptidase S54 rhomboid" evidence="7">
    <location>
        <begin position="60"/>
        <end position="191"/>
    </location>
</feature>
<dbReference type="EMBL" id="BMCS01000003">
    <property type="protein sequence ID" value="GGF38334.1"/>
    <property type="molecule type" value="Genomic_DNA"/>
</dbReference>
<evidence type="ECO:0000256" key="6">
    <source>
        <dbReference type="SAM" id="Phobius"/>
    </source>
</evidence>
<organism evidence="8 9">
    <name type="scientific">Williamsia phyllosphaerae</name>
    <dbReference type="NCBI Taxonomy" id="885042"/>
    <lineage>
        <taxon>Bacteria</taxon>
        <taxon>Bacillati</taxon>
        <taxon>Actinomycetota</taxon>
        <taxon>Actinomycetes</taxon>
        <taxon>Mycobacteriales</taxon>
        <taxon>Nocardiaceae</taxon>
        <taxon>Williamsia</taxon>
    </lineage>
</organism>
<dbReference type="Gene3D" id="1.20.1540.10">
    <property type="entry name" value="Rhomboid-like"/>
    <property type="match status" value="1"/>
</dbReference>
<feature type="transmembrane region" description="Helical" evidence="6">
    <location>
        <begin position="147"/>
        <end position="165"/>
    </location>
</feature>
<feature type="region of interest" description="Disordered" evidence="5">
    <location>
        <begin position="200"/>
        <end position="224"/>
    </location>
</feature>
<dbReference type="InterPro" id="IPR035952">
    <property type="entry name" value="Rhomboid-like_sf"/>
</dbReference>
<keyword evidence="3 6" id="KW-1133">Transmembrane helix</keyword>
<dbReference type="InterPro" id="IPR022764">
    <property type="entry name" value="Peptidase_S54_rhomboid_dom"/>
</dbReference>
<evidence type="ECO:0000256" key="2">
    <source>
        <dbReference type="ARBA" id="ARBA00022692"/>
    </source>
</evidence>
<comment type="subcellular location">
    <subcellularLocation>
        <location evidence="1">Membrane</location>
        <topology evidence="1">Multi-pass membrane protein</topology>
    </subcellularLocation>
</comment>
<proteinExistence type="predicted"/>
<dbReference type="PANTHER" id="PTHR43731">
    <property type="entry name" value="RHOMBOID PROTEASE"/>
    <property type="match status" value="1"/>
</dbReference>
<accession>A0ABQ1V6L2</accession>
<gene>
    <name evidence="8" type="ORF">GCM10007298_37550</name>
</gene>
<protein>
    <recommendedName>
        <fullName evidence="7">Peptidase S54 rhomboid domain-containing protein</fullName>
    </recommendedName>
</protein>
<dbReference type="Pfam" id="PF01694">
    <property type="entry name" value="Rhomboid"/>
    <property type="match status" value="1"/>
</dbReference>
<evidence type="ECO:0000259" key="7">
    <source>
        <dbReference type="Pfam" id="PF01694"/>
    </source>
</evidence>
<dbReference type="SUPFAM" id="SSF144091">
    <property type="entry name" value="Rhomboid-like"/>
    <property type="match status" value="1"/>
</dbReference>
<evidence type="ECO:0000313" key="9">
    <source>
        <dbReference type="Proteomes" id="UP000632454"/>
    </source>
</evidence>
<keyword evidence="9" id="KW-1185">Reference proteome</keyword>
<evidence type="ECO:0000256" key="1">
    <source>
        <dbReference type="ARBA" id="ARBA00004141"/>
    </source>
</evidence>